<comment type="caution">
    <text evidence="2">The sequence shown here is derived from an EMBL/GenBank/DDBJ whole genome shotgun (WGS) entry which is preliminary data.</text>
</comment>
<reference evidence="3" key="1">
    <citation type="journal article" date="2019" name="Int. J. Syst. Evol. Microbiol.">
        <title>The Global Catalogue of Microorganisms (GCM) 10K type strain sequencing project: providing services to taxonomists for standard genome sequencing and annotation.</title>
        <authorList>
            <consortium name="The Broad Institute Genomics Platform"/>
            <consortium name="The Broad Institute Genome Sequencing Center for Infectious Disease"/>
            <person name="Wu L."/>
            <person name="Ma J."/>
        </authorList>
    </citation>
    <scope>NUCLEOTIDE SEQUENCE [LARGE SCALE GENOMIC DNA]</scope>
    <source>
        <strain evidence="3">JCM 30346</strain>
    </source>
</reference>
<organism evidence="2 3">
    <name type="scientific">Sphaerisporangium aureirubrum</name>
    <dbReference type="NCBI Taxonomy" id="1544736"/>
    <lineage>
        <taxon>Bacteria</taxon>
        <taxon>Bacillati</taxon>
        <taxon>Actinomycetota</taxon>
        <taxon>Actinomycetes</taxon>
        <taxon>Streptosporangiales</taxon>
        <taxon>Streptosporangiaceae</taxon>
        <taxon>Sphaerisporangium</taxon>
    </lineage>
</organism>
<name>A0ABW1NAQ9_9ACTN</name>
<dbReference type="EMBL" id="JBHSRF010000004">
    <property type="protein sequence ID" value="MFC6080440.1"/>
    <property type="molecule type" value="Genomic_DNA"/>
</dbReference>
<dbReference type="InterPro" id="IPR047721">
    <property type="entry name" value="DrmB"/>
</dbReference>
<dbReference type="InterPro" id="IPR018973">
    <property type="entry name" value="MZB"/>
</dbReference>
<evidence type="ECO:0000313" key="2">
    <source>
        <dbReference type="EMBL" id="MFC6080440.1"/>
    </source>
</evidence>
<dbReference type="Proteomes" id="UP001596137">
    <property type="component" value="Unassembled WGS sequence"/>
</dbReference>
<accession>A0ABW1NAQ9</accession>
<proteinExistence type="predicted"/>
<evidence type="ECO:0000313" key="3">
    <source>
        <dbReference type="Proteomes" id="UP001596137"/>
    </source>
</evidence>
<protein>
    <submittedName>
        <fullName evidence="2">DrmB family protein</fullName>
    </submittedName>
</protein>
<evidence type="ECO:0000259" key="1">
    <source>
        <dbReference type="Pfam" id="PF09369"/>
    </source>
</evidence>
<feature type="domain" description="MrfA-like Zn-binding" evidence="1">
    <location>
        <begin position="483"/>
        <end position="582"/>
    </location>
</feature>
<gene>
    <name evidence="2" type="primary">drmB</name>
    <name evidence="2" type="ORF">ACFP1K_04680</name>
</gene>
<sequence length="615" mass="67611">MTTTPAAPLRVGELRPSQLLHTYGVGSVLDLPNLSVTVLGLDFWERGRATEVIEDRLLAAVRGKLGDQVEQLRTPPYIPETGDVFDEWARVGVPVTLFPQWLRCSRLQCNRLAPASSGVFELIQNPYQPEKTRYVHGCKGQGGSRPVAVPARFVLACPEGHLDDFPWAFYVHRGVVPPADEAHTYRLRERGTTGEAANVYVECSCGTKARAMSEAYGEKAEQNLPGCRGRHPHLGRASGCGEPTRTLALGATNTWFAMQLRVFSLPRAETGLDQVVEEYWGQLTLLASLPADTAKQLMRTQSCWPELEPYGADAVWKAIGKRANGQDDESGTGDALDLLGPEWAAFTAGNDTELRDFTTRRVSVPREERDWLAGVTLVPRLREVAALYGFTRIDAPEWGVVSTADTRRAPLTLTPATWVPCAETRGEGIFLKFSEKRLREWERRPEVEKRADVLVPAHEKWRRQRRLPPGHFPGVRYLLLHTFAHVLIREFALECGYGASGIGERVYADPDRAMAGVLLYTAAPDSEGTLGGLVSLGHPDRLGMLIRQALDAARLCSSDPLCAGHDPETHGRLYGAACHACLFAAETSCERGNHYLDRALLVDTVLGGGAGFFGP</sequence>
<dbReference type="Pfam" id="PF09369">
    <property type="entry name" value="MZB"/>
    <property type="match status" value="1"/>
</dbReference>
<dbReference type="RefSeq" id="WP_380747211.1">
    <property type="nucleotide sequence ID" value="NZ_JBHSRF010000004.1"/>
</dbReference>
<dbReference type="NCBIfam" id="NF038324">
    <property type="entry name" value="DrmB_fam"/>
    <property type="match status" value="1"/>
</dbReference>
<keyword evidence="3" id="KW-1185">Reference proteome</keyword>